<keyword evidence="2" id="KW-1185">Reference proteome</keyword>
<organism evidence="1 2">
    <name type="scientific">Ixodes persulcatus</name>
    <name type="common">Taiga tick</name>
    <dbReference type="NCBI Taxonomy" id="34615"/>
    <lineage>
        <taxon>Eukaryota</taxon>
        <taxon>Metazoa</taxon>
        <taxon>Ecdysozoa</taxon>
        <taxon>Arthropoda</taxon>
        <taxon>Chelicerata</taxon>
        <taxon>Arachnida</taxon>
        <taxon>Acari</taxon>
        <taxon>Parasitiformes</taxon>
        <taxon>Ixodida</taxon>
        <taxon>Ixodoidea</taxon>
        <taxon>Ixodidae</taxon>
        <taxon>Ixodinae</taxon>
        <taxon>Ixodes</taxon>
    </lineage>
</organism>
<reference evidence="1 2" key="1">
    <citation type="journal article" date="2020" name="Cell">
        <title>Large-Scale Comparative Analyses of Tick Genomes Elucidate Their Genetic Diversity and Vector Capacities.</title>
        <authorList>
            <consortium name="Tick Genome and Microbiome Consortium (TIGMIC)"/>
            <person name="Jia N."/>
            <person name="Wang J."/>
            <person name="Shi W."/>
            <person name="Du L."/>
            <person name="Sun Y."/>
            <person name="Zhan W."/>
            <person name="Jiang J.F."/>
            <person name="Wang Q."/>
            <person name="Zhang B."/>
            <person name="Ji P."/>
            <person name="Bell-Sakyi L."/>
            <person name="Cui X.M."/>
            <person name="Yuan T.T."/>
            <person name="Jiang B.G."/>
            <person name="Yang W.F."/>
            <person name="Lam T.T."/>
            <person name="Chang Q.C."/>
            <person name="Ding S.J."/>
            <person name="Wang X.J."/>
            <person name="Zhu J.G."/>
            <person name="Ruan X.D."/>
            <person name="Zhao L."/>
            <person name="Wei J.T."/>
            <person name="Ye R.Z."/>
            <person name="Que T.C."/>
            <person name="Du C.H."/>
            <person name="Zhou Y.H."/>
            <person name="Cheng J.X."/>
            <person name="Dai P.F."/>
            <person name="Guo W.B."/>
            <person name="Han X.H."/>
            <person name="Huang E.J."/>
            <person name="Li L.F."/>
            <person name="Wei W."/>
            <person name="Gao Y.C."/>
            <person name="Liu J.Z."/>
            <person name="Shao H.Z."/>
            <person name="Wang X."/>
            <person name="Wang C.C."/>
            <person name="Yang T.C."/>
            <person name="Huo Q.B."/>
            <person name="Li W."/>
            <person name="Chen H.Y."/>
            <person name="Chen S.E."/>
            <person name="Zhou L.G."/>
            <person name="Ni X.B."/>
            <person name="Tian J.H."/>
            <person name="Sheng Y."/>
            <person name="Liu T."/>
            <person name="Pan Y.S."/>
            <person name="Xia L.Y."/>
            <person name="Li J."/>
            <person name="Zhao F."/>
            <person name="Cao W.C."/>
        </authorList>
    </citation>
    <scope>NUCLEOTIDE SEQUENCE [LARGE SCALE GENOMIC DNA]</scope>
    <source>
        <strain evidence="1">Iper-2018</strain>
    </source>
</reference>
<sequence length="654" mass="71686">MAMSARPRGGGGGRGGRYHRNSGHGGGQNGGPQKRVVRSREHCARLLGNLSELRDKGKFCDVELLLEGKTFGGHRAVLAASSPYFEALFSSGLEDSQQKSVEIHGIAPSIFEQLIVFIYKGEIQINQENCQDVLSASNMLGLSEVVQACCDFLQKELHPSNCVGRSPAATKRRRVAITAGDKRDICKWRREHPRASPSSLLAWIRNSLGMDVPKSTLSDILREAPKWLEVTVEKEHLTRARCGEQAQLEAALAAWLSEVGAKGATVGDLALVEKARTLGDSLGIPSDFGYSRGWLHRFKLRHGFARMRNPSELLPFSPFGCDPMTEQAHSVDGWNELRKLLSKNQTSIAGPTDTRDHPHLTLVIMCNATGTDKAEPLVLCGTSERVSFGHRFAPSLYCNYRQTPGGAMSAGVFRDVAKRFDRLLRLQGRQAVLLVDRSPPHTVAAASGLANLSVHHLPPRSAAKQPLETGIFTSVKAHYRCDLLRHYVASAAEGRPLAVTLRRALQMVGHAWSCVSPRKIRACWRHMGILSELAAQHDDGGWVGDPEDDVPLIELQQLIGRLDDRGDVSAADYVAVDDELETLARWGMSDECEAEDDCDTEAVDDDAELPLTLSEAVEGASVAIAFLEQLGEAEHLDSLWAVVRTLEGKYLRRP</sequence>
<gene>
    <name evidence="1" type="ORF">HPB47_012206</name>
</gene>
<comment type="caution">
    <text evidence="1">The sequence shown here is derived from an EMBL/GenBank/DDBJ whole genome shotgun (WGS) entry which is preliminary data.</text>
</comment>
<evidence type="ECO:0000313" key="1">
    <source>
        <dbReference type="EMBL" id="KAG0410683.1"/>
    </source>
</evidence>
<name>A0AC60NU98_IXOPE</name>
<evidence type="ECO:0000313" key="2">
    <source>
        <dbReference type="Proteomes" id="UP000805193"/>
    </source>
</evidence>
<dbReference type="EMBL" id="JABSTQ010011499">
    <property type="protein sequence ID" value="KAG0410683.1"/>
    <property type="molecule type" value="Genomic_DNA"/>
</dbReference>
<protein>
    <submittedName>
        <fullName evidence="1">Uncharacterized protein</fullName>
    </submittedName>
</protein>
<dbReference type="Proteomes" id="UP000805193">
    <property type="component" value="Unassembled WGS sequence"/>
</dbReference>
<proteinExistence type="predicted"/>
<accession>A0AC60NU98</accession>